<accession>A0A7I7SCR3</accession>
<protein>
    <submittedName>
        <fullName evidence="1">Uncharacterized protein</fullName>
    </submittedName>
</protein>
<comment type="caution">
    <text evidence="1">The sequence shown here is derived from an EMBL/GenBank/DDBJ whole genome shotgun (WGS) entry which is preliminary data.</text>
</comment>
<proteinExistence type="predicted"/>
<dbReference type="EMBL" id="NCXO01000009">
    <property type="protein sequence ID" value="OSC34588.1"/>
    <property type="molecule type" value="Genomic_DNA"/>
</dbReference>
<evidence type="ECO:0000313" key="1">
    <source>
        <dbReference type="EMBL" id="OSC34588.1"/>
    </source>
</evidence>
<dbReference type="OrthoDB" id="119681at2"/>
<name>A0A7I7SCR3_9MYCO</name>
<dbReference type="Proteomes" id="UP000193577">
    <property type="component" value="Unassembled WGS sequence"/>
</dbReference>
<evidence type="ECO:0000313" key="2">
    <source>
        <dbReference type="Proteomes" id="UP000193577"/>
    </source>
</evidence>
<dbReference type="AlphaFoldDB" id="A0A7I7SCR3"/>
<dbReference type="RefSeq" id="WP_085303012.1">
    <property type="nucleotide sequence ID" value="NZ_AP022594.1"/>
</dbReference>
<sequence>MTTNHVTTTPSLSERIKDPLFEAFFLLRTLFTVAPILFGLDKFFNFLPHVPGDTVTNHWGKYLAPWIDGILPGNADQGMYLIGVIEIVAGVLVAVAPRIGAWVVAAWLAGIIVDLLTLSGYYDVALRDFGLMVAAIALARLAQAVHGGYTARR</sequence>
<keyword evidence="2" id="KW-1185">Reference proteome</keyword>
<gene>
    <name evidence="1" type="ORF">B8W67_06360</name>
</gene>
<organism evidence="1 2">
    <name type="scientific">Mycolicibacillus koreensis</name>
    <dbReference type="NCBI Taxonomy" id="1069220"/>
    <lineage>
        <taxon>Bacteria</taxon>
        <taxon>Bacillati</taxon>
        <taxon>Actinomycetota</taxon>
        <taxon>Actinomycetes</taxon>
        <taxon>Mycobacteriales</taxon>
        <taxon>Mycobacteriaceae</taxon>
        <taxon>Mycolicibacillus</taxon>
    </lineage>
</organism>
<reference evidence="1 2" key="1">
    <citation type="submission" date="2017-04" db="EMBL/GenBank/DDBJ databases">
        <title>The new phylogeny of genus Mycobacterium.</title>
        <authorList>
            <person name="Tortoli E."/>
            <person name="Trovato A."/>
            <person name="Cirillo D.M."/>
        </authorList>
    </citation>
    <scope>NUCLEOTIDE SEQUENCE [LARGE SCALE GENOMIC DNA]</scope>
    <source>
        <strain evidence="1 2">KCTC 19819</strain>
    </source>
</reference>